<dbReference type="RefSeq" id="XP_016495964.1">
    <property type="nucleotide sequence ID" value="XM_016640478.1"/>
</dbReference>
<dbReference type="CDD" id="cd09272">
    <property type="entry name" value="RNase_HI_RT_Ty1"/>
    <property type="match status" value="1"/>
</dbReference>
<dbReference type="PANTHER" id="PTHR11439">
    <property type="entry name" value="GAG-POL-RELATED RETROTRANSPOSON"/>
    <property type="match status" value="1"/>
</dbReference>
<dbReference type="KEGG" id="nta:107814978"/>
<name>A0A1S4C4G9_TOBAC</name>
<accession>A0A1S4C4G9</accession>
<dbReference type="Pfam" id="PF07727">
    <property type="entry name" value="RVT_2"/>
    <property type="match status" value="1"/>
</dbReference>
<gene>
    <name evidence="2" type="primary">LOC107814978</name>
</gene>
<dbReference type="InterPro" id="IPR043502">
    <property type="entry name" value="DNA/RNA_pol_sf"/>
</dbReference>
<dbReference type="STRING" id="4097.A0A1S4C4G9"/>
<dbReference type="InterPro" id="IPR013103">
    <property type="entry name" value="RVT_2"/>
</dbReference>
<dbReference type="OrthoDB" id="414945at2759"/>
<dbReference type="AlphaFoldDB" id="A0A1S4C4G9"/>
<protein>
    <submittedName>
        <fullName evidence="2">Uncharacterized mitochondrial protein AtMg00810-like</fullName>
    </submittedName>
</protein>
<sequence>MQWFSKLFEALLSRGYISSKNDHFLFTKSTGSSLVVLVVYVDDILLAGDNLVEMNGLKSFLDAQFKIKDLGLVHYFLGLEISSHPASYVMHHHKYTSDLLAEFKCSHFTPVATPLDSSLKLSTDMGDLLPEPSTYRRLIGKPNFLQHAISDISYSVQHLSWFLQSPRIPHMLVGLHVLRYLSSAPAQGILLPACPDFFLMAYSISDSASCAFSRRSVTWFYVTLEYRVLRQVVAEVSWLVRLLGDLGLPINSHVPVFCDSQTALHIAKNPVFHERTKYIEIDFHYVCDYLNSDFITLQHVSSSAQLADIMTKALPGPLHHSLLGKLGVFSLTILGGKGGGGRKSYHWPIIRLYSRPKY</sequence>
<dbReference type="PANTHER" id="PTHR11439:SF470">
    <property type="entry name" value="CYSTEINE-RICH RLK (RECEPTOR-LIKE PROTEIN KINASE) 8"/>
    <property type="match status" value="1"/>
</dbReference>
<evidence type="ECO:0000259" key="1">
    <source>
        <dbReference type="Pfam" id="PF07727"/>
    </source>
</evidence>
<reference evidence="2" key="1">
    <citation type="submission" date="2025-08" db="UniProtKB">
        <authorList>
            <consortium name="RefSeq"/>
        </authorList>
    </citation>
    <scope>IDENTIFICATION</scope>
</reference>
<evidence type="ECO:0000313" key="2">
    <source>
        <dbReference type="RefSeq" id="XP_016495964.1"/>
    </source>
</evidence>
<dbReference type="PaxDb" id="4097-A0A1S4C4G9"/>
<organism evidence="2">
    <name type="scientific">Nicotiana tabacum</name>
    <name type="common">Common tobacco</name>
    <dbReference type="NCBI Taxonomy" id="4097"/>
    <lineage>
        <taxon>Eukaryota</taxon>
        <taxon>Viridiplantae</taxon>
        <taxon>Streptophyta</taxon>
        <taxon>Embryophyta</taxon>
        <taxon>Tracheophyta</taxon>
        <taxon>Spermatophyta</taxon>
        <taxon>Magnoliopsida</taxon>
        <taxon>eudicotyledons</taxon>
        <taxon>Gunneridae</taxon>
        <taxon>Pentapetalae</taxon>
        <taxon>asterids</taxon>
        <taxon>lamiids</taxon>
        <taxon>Solanales</taxon>
        <taxon>Solanaceae</taxon>
        <taxon>Nicotianoideae</taxon>
        <taxon>Nicotianeae</taxon>
        <taxon>Nicotiana</taxon>
    </lineage>
</organism>
<dbReference type="SUPFAM" id="SSF56672">
    <property type="entry name" value="DNA/RNA polymerases"/>
    <property type="match status" value="1"/>
</dbReference>
<proteinExistence type="predicted"/>
<feature type="domain" description="Reverse transcriptase Ty1/copia-type" evidence="1">
    <location>
        <begin position="2"/>
        <end position="115"/>
    </location>
</feature>